<dbReference type="Proteomes" id="UP000382040">
    <property type="component" value="Unassembled WGS sequence"/>
</dbReference>
<evidence type="ECO:0000313" key="2">
    <source>
        <dbReference type="EMBL" id="VVE89865.1"/>
    </source>
</evidence>
<sequence length="44" mass="4966">MIQPSPLEYLMAFAIAFFAGALWSALLRRFSQRTAGIEMIYPVS</sequence>
<keyword evidence="1" id="KW-0812">Transmembrane</keyword>
<name>A0A5E5BXX5_9BURK</name>
<evidence type="ECO:0000256" key="1">
    <source>
        <dbReference type="SAM" id="Phobius"/>
    </source>
</evidence>
<dbReference type="AlphaFoldDB" id="A0A5E5BXX5"/>
<feature type="transmembrane region" description="Helical" evidence="1">
    <location>
        <begin position="6"/>
        <end position="27"/>
    </location>
</feature>
<keyword evidence="1" id="KW-0472">Membrane</keyword>
<organism evidence="2 3">
    <name type="scientific">Pandoraea bronchicola</name>
    <dbReference type="NCBI Taxonomy" id="2508287"/>
    <lineage>
        <taxon>Bacteria</taxon>
        <taxon>Pseudomonadati</taxon>
        <taxon>Pseudomonadota</taxon>
        <taxon>Betaproteobacteria</taxon>
        <taxon>Burkholderiales</taxon>
        <taxon>Burkholderiaceae</taxon>
        <taxon>Pandoraea</taxon>
    </lineage>
</organism>
<evidence type="ECO:0000313" key="3">
    <source>
        <dbReference type="Proteomes" id="UP000382040"/>
    </source>
</evidence>
<proteinExistence type="predicted"/>
<reference evidence="2 3" key="1">
    <citation type="submission" date="2019-08" db="EMBL/GenBank/DDBJ databases">
        <authorList>
            <person name="Peeters C."/>
        </authorList>
    </citation>
    <scope>NUCLEOTIDE SEQUENCE [LARGE SCALE GENOMIC DNA]</scope>
    <source>
        <strain evidence="2 3">LMG 20603</strain>
    </source>
</reference>
<gene>
    <name evidence="2" type="ORF">PBR20603_03838</name>
</gene>
<protein>
    <submittedName>
        <fullName evidence="2">Uncharacterized protein</fullName>
    </submittedName>
</protein>
<dbReference type="RefSeq" id="WP_281356073.1">
    <property type="nucleotide sequence ID" value="NZ_CABPST010000012.1"/>
</dbReference>
<accession>A0A5E5BXX5</accession>
<keyword evidence="1" id="KW-1133">Transmembrane helix</keyword>
<keyword evidence="3" id="KW-1185">Reference proteome</keyword>
<dbReference type="EMBL" id="CABPST010000012">
    <property type="protein sequence ID" value="VVE89865.1"/>
    <property type="molecule type" value="Genomic_DNA"/>
</dbReference>